<feature type="region of interest" description="Disordered" evidence="1">
    <location>
        <begin position="178"/>
        <end position="199"/>
    </location>
</feature>
<feature type="compositionally biased region" description="Polar residues" evidence="1">
    <location>
        <begin position="183"/>
        <end position="196"/>
    </location>
</feature>
<dbReference type="PANTHER" id="PTHR13464:SF0">
    <property type="entry name" value="SAP30-BINDING PROTEIN"/>
    <property type="match status" value="1"/>
</dbReference>
<feature type="compositionally biased region" description="Basic and acidic residues" evidence="1">
    <location>
        <begin position="399"/>
        <end position="420"/>
    </location>
</feature>
<dbReference type="AlphaFoldDB" id="A0A9J6ADJ9"/>
<dbReference type="EMBL" id="JACXVP010000002">
    <property type="protein sequence ID" value="KAG5622372.1"/>
    <property type="molecule type" value="Genomic_DNA"/>
</dbReference>
<feature type="region of interest" description="Disordered" evidence="1">
    <location>
        <begin position="1"/>
        <end position="74"/>
    </location>
</feature>
<name>A0A9J6ADJ9_SOLCO</name>
<organism evidence="2 3">
    <name type="scientific">Solanum commersonii</name>
    <name type="common">Commerson's wild potato</name>
    <name type="synonym">Commerson's nightshade</name>
    <dbReference type="NCBI Taxonomy" id="4109"/>
    <lineage>
        <taxon>Eukaryota</taxon>
        <taxon>Viridiplantae</taxon>
        <taxon>Streptophyta</taxon>
        <taxon>Embryophyta</taxon>
        <taxon>Tracheophyta</taxon>
        <taxon>Spermatophyta</taxon>
        <taxon>Magnoliopsida</taxon>
        <taxon>eudicotyledons</taxon>
        <taxon>Gunneridae</taxon>
        <taxon>Pentapetalae</taxon>
        <taxon>asterids</taxon>
        <taxon>lamiids</taxon>
        <taxon>Solanales</taxon>
        <taxon>Solanaceae</taxon>
        <taxon>Solanoideae</taxon>
        <taxon>Solaneae</taxon>
        <taxon>Solanum</taxon>
    </lineage>
</organism>
<accession>A0A9J6ADJ9</accession>
<comment type="caution">
    <text evidence="2">The sequence shown here is derived from an EMBL/GenBank/DDBJ whole genome shotgun (WGS) entry which is preliminary data.</text>
</comment>
<sequence length="466" mass="51937">MASQKKESEGIALLSIYGDDEDEDMEELEEEQREEDAEEYRPESQNLAITMGTEFQDDSNKVFGSDSGRNSTPSPLIQQLQQQQSVENFTPNKVSNFGVGSTTTTPLVSVSSPNPQPMEMNLNVNVSRRARLTIVDYAHDEVTMSPEPEEGEVMASGRVMYGAELQTVSVEFMEKASPALQVRTPSTQTPPQSAEPTDQMDDTMDFAVNEGHGVAEESVMVPAEEKKELDLLEKFLPPPPKEKCSDELQIIDLATLLSIVTLFSCQFILQEKIMKFLALKKTTGRSFNAEVRNRKEYRNPDFLLHSVTYQDIDQIGSCFSKDVFDPHGYDKSDFYDEIEADSKREMDRREQERRRSPKVDFISGGTQPAPMVPTPKINLSIPGMAPVAAGALPPTVDVVTRDGRQNKKSKWDKVDGDRRDPVSAVGAHAALLSAANAGAGYTAFAQQRRREAEEKRPSDKKLDRRS</sequence>
<reference evidence="2 3" key="1">
    <citation type="submission" date="2020-09" db="EMBL/GenBank/DDBJ databases">
        <title>De no assembly of potato wild relative species, Solanum commersonii.</title>
        <authorList>
            <person name="Cho K."/>
        </authorList>
    </citation>
    <scope>NUCLEOTIDE SEQUENCE [LARGE SCALE GENOMIC DNA]</scope>
    <source>
        <strain evidence="2">LZ3.2</strain>
        <tissue evidence="2">Leaf</tissue>
    </source>
</reference>
<feature type="region of interest" description="Disordered" evidence="1">
    <location>
        <begin position="443"/>
        <end position="466"/>
    </location>
</feature>
<dbReference type="Pfam" id="PF07818">
    <property type="entry name" value="HCNGP"/>
    <property type="match status" value="1"/>
</dbReference>
<protein>
    <recommendedName>
        <fullName evidence="4">SAP30-binding protein</fullName>
    </recommendedName>
</protein>
<dbReference type="PANTHER" id="PTHR13464">
    <property type="entry name" value="TRANSCRIPTIONAL REGULATOR PROTEIN HCNGP"/>
    <property type="match status" value="1"/>
</dbReference>
<keyword evidence="3" id="KW-1185">Reference proteome</keyword>
<dbReference type="Proteomes" id="UP000824120">
    <property type="component" value="Chromosome 2"/>
</dbReference>
<evidence type="ECO:0000256" key="1">
    <source>
        <dbReference type="SAM" id="MobiDB-lite"/>
    </source>
</evidence>
<evidence type="ECO:0000313" key="2">
    <source>
        <dbReference type="EMBL" id="KAG5622372.1"/>
    </source>
</evidence>
<gene>
    <name evidence="2" type="ORF">H5410_007590</name>
</gene>
<feature type="compositionally biased region" description="Basic and acidic residues" evidence="1">
    <location>
        <begin position="340"/>
        <end position="358"/>
    </location>
</feature>
<dbReference type="InterPro" id="IPR012479">
    <property type="entry name" value="SAP30BP"/>
</dbReference>
<feature type="region of interest" description="Disordered" evidence="1">
    <location>
        <begin position="340"/>
        <end position="373"/>
    </location>
</feature>
<proteinExistence type="predicted"/>
<feature type="region of interest" description="Disordered" evidence="1">
    <location>
        <begin position="396"/>
        <end position="420"/>
    </location>
</feature>
<dbReference type="OrthoDB" id="1714508at2759"/>
<dbReference type="GO" id="GO:0005634">
    <property type="term" value="C:nucleus"/>
    <property type="evidence" value="ECO:0007669"/>
    <property type="project" value="TreeGrafter"/>
</dbReference>
<dbReference type="GO" id="GO:0006355">
    <property type="term" value="P:regulation of DNA-templated transcription"/>
    <property type="evidence" value="ECO:0007669"/>
    <property type="project" value="InterPro"/>
</dbReference>
<evidence type="ECO:0000313" key="3">
    <source>
        <dbReference type="Proteomes" id="UP000824120"/>
    </source>
</evidence>
<feature type="compositionally biased region" description="Acidic residues" evidence="1">
    <location>
        <begin position="18"/>
        <end position="38"/>
    </location>
</feature>
<feature type="compositionally biased region" description="Basic and acidic residues" evidence="1">
    <location>
        <begin position="448"/>
        <end position="466"/>
    </location>
</feature>
<evidence type="ECO:0008006" key="4">
    <source>
        <dbReference type="Google" id="ProtNLM"/>
    </source>
</evidence>